<dbReference type="RefSeq" id="WP_088464036.1">
    <property type="nucleotide sequence ID" value="NZ_NIRR01000010.1"/>
</dbReference>
<comment type="caution">
    <text evidence="2">The sequence shown here is derived from an EMBL/GenBank/DDBJ whole genome shotgun (WGS) entry which is preliminary data.</text>
</comment>
<dbReference type="EMBL" id="NIRR01000010">
    <property type="protein sequence ID" value="OWP63623.1"/>
    <property type="molecule type" value="Genomic_DNA"/>
</dbReference>
<keyword evidence="1" id="KW-1133">Transmembrane helix</keyword>
<name>A0A246FLM4_9BACT</name>
<evidence type="ECO:0000256" key="1">
    <source>
        <dbReference type="SAM" id="Phobius"/>
    </source>
</evidence>
<keyword evidence="1" id="KW-0472">Membrane</keyword>
<proteinExistence type="predicted"/>
<dbReference type="AlphaFoldDB" id="A0A246FLM4"/>
<keyword evidence="1" id="KW-0812">Transmembrane</keyword>
<evidence type="ECO:0000313" key="2">
    <source>
        <dbReference type="EMBL" id="OWP63623.1"/>
    </source>
</evidence>
<evidence type="ECO:0000313" key="3">
    <source>
        <dbReference type="Proteomes" id="UP000197277"/>
    </source>
</evidence>
<protein>
    <recommendedName>
        <fullName evidence="4">Outer membrane protein assembly factor BamE</fullName>
    </recommendedName>
</protein>
<sequence length="162" mass="18846">MKNFWSDLLFYLMVGIFYALPVFALAFFVVRGSLRRFRPREPHPKRWALLTAGLATPLLCWRGVYLALFTISYYPHRDFNPHGWALNQDKRYEMVDELRASRRLIGLAPEQVATLLGKPAYQDKTSWTYYVGIRPGLGFSDGETLELEFQNNQVAQSSLRQH</sequence>
<organism evidence="2 3">
    <name type="scientific">Hymenobacter amundsenii</name>
    <dbReference type="NCBI Taxonomy" id="2006685"/>
    <lineage>
        <taxon>Bacteria</taxon>
        <taxon>Pseudomonadati</taxon>
        <taxon>Bacteroidota</taxon>
        <taxon>Cytophagia</taxon>
        <taxon>Cytophagales</taxon>
        <taxon>Hymenobacteraceae</taxon>
        <taxon>Hymenobacter</taxon>
    </lineage>
</organism>
<feature type="transmembrane region" description="Helical" evidence="1">
    <location>
        <begin position="46"/>
        <end position="68"/>
    </location>
</feature>
<keyword evidence="3" id="KW-1185">Reference proteome</keyword>
<dbReference type="Proteomes" id="UP000197277">
    <property type="component" value="Unassembled WGS sequence"/>
</dbReference>
<reference evidence="2 3" key="1">
    <citation type="submission" date="2017-06" db="EMBL/GenBank/DDBJ databases">
        <title>Hymenobacter amundsenii sp. nov. isolated from regoliths in Antarctica.</title>
        <authorList>
            <person name="Sedlacek I."/>
            <person name="Kralova S."/>
            <person name="Pantucek R."/>
            <person name="Svec P."/>
            <person name="Holochova P."/>
            <person name="Stankova E."/>
            <person name="Vrbovska V."/>
            <person name="Busse H.-J."/>
        </authorList>
    </citation>
    <scope>NUCLEOTIDE SEQUENCE [LARGE SCALE GENOMIC DNA]</scope>
    <source>
        <strain evidence="2 3">CCM 8682</strain>
    </source>
</reference>
<feature type="transmembrane region" description="Helical" evidence="1">
    <location>
        <begin position="12"/>
        <end position="34"/>
    </location>
</feature>
<evidence type="ECO:0008006" key="4">
    <source>
        <dbReference type="Google" id="ProtNLM"/>
    </source>
</evidence>
<dbReference type="OrthoDB" id="1139344at2"/>
<gene>
    <name evidence="2" type="ORF">CDA63_08580</name>
</gene>
<accession>A0A246FLM4</accession>